<reference evidence="3 4" key="1">
    <citation type="submission" date="2008-06" db="EMBL/GenBank/DDBJ databases">
        <title>Complete sequence of Pelodictyon phaeoclathratiforme BU-1.</title>
        <authorList>
            <consortium name="US DOE Joint Genome Institute"/>
            <person name="Lucas S."/>
            <person name="Copeland A."/>
            <person name="Lapidus A."/>
            <person name="Glavina del Rio T."/>
            <person name="Dalin E."/>
            <person name="Tice H."/>
            <person name="Bruce D."/>
            <person name="Goodwin L."/>
            <person name="Pitluck S."/>
            <person name="Schmutz J."/>
            <person name="Larimer F."/>
            <person name="Land M."/>
            <person name="Hauser L."/>
            <person name="Kyrpides N."/>
            <person name="Mikhailova N."/>
            <person name="Liu Z."/>
            <person name="Li T."/>
            <person name="Zhao F."/>
            <person name="Overmann J."/>
            <person name="Bryant D.A."/>
            <person name="Richardson P."/>
        </authorList>
    </citation>
    <scope>NUCLEOTIDE SEQUENCE [LARGE SCALE GENOMIC DNA]</scope>
    <source>
        <strain evidence="4">DSM 5477 / BU-1</strain>
    </source>
</reference>
<evidence type="ECO:0000256" key="2">
    <source>
        <dbReference type="SAM" id="SignalP"/>
    </source>
</evidence>
<dbReference type="Pfam" id="PF00657">
    <property type="entry name" value="Lipase_GDSL"/>
    <property type="match status" value="1"/>
</dbReference>
<sequence length="461" mass="51148" precursor="true">MKVLPPFLIVLFFLLVMTSQNGSTKPVHKRHAVTAVHKRHVTAHTGKRHSVAVKGRKGSKAAAHRRRRAGATHRSRTYRSRIQIQTMPDTLRYAFINSERNRITNPEHLNVLSEKLKLAVVSEKKVVSIVHLGDSHIQADMMTSVMRKGLQSRYGNAGRGILFPWQLARTNAPSDIWSLSDKVWSAGRISLVNNPVECGICGYGLQSDSSDFVLEIGLKPGKGDTFDSLRLFTGKNSSALKIRYNGEEGQMEGIVPASAQVGKQIVFGMKASSIALSREVPDSTAFQFYGVSFEKRDAKGVIYHSIGVNGAEFASYNRSPLFFEQIGALNADCYIISLGTNEAQNQKLNAEEFGLQVRVMITHLKRISPAALFIITTPPPSCYHRTTINPEIGRVRDELVKISNEEQISSWDLYGIVGGEAGLAPFQTYGLFRPDLIHFSRAGYELQADMFLSALLKIMEK</sequence>
<dbReference type="PANTHER" id="PTHR30383">
    <property type="entry name" value="THIOESTERASE 1/PROTEASE 1/LYSOPHOSPHOLIPASE L1"/>
    <property type="match status" value="1"/>
</dbReference>
<gene>
    <name evidence="3" type="ordered locus">Ppha_2478</name>
</gene>
<dbReference type="AlphaFoldDB" id="B4SF82"/>
<keyword evidence="4" id="KW-1185">Reference proteome</keyword>
<proteinExistence type="predicted"/>
<accession>B4SF82</accession>
<dbReference type="eggNOG" id="COG2755">
    <property type="taxonomic scope" value="Bacteria"/>
</dbReference>
<dbReference type="Gene3D" id="2.60.120.1360">
    <property type="match status" value="1"/>
</dbReference>
<evidence type="ECO:0000313" key="4">
    <source>
        <dbReference type="Proteomes" id="UP000002724"/>
    </source>
</evidence>
<dbReference type="InterPro" id="IPR036514">
    <property type="entry name" value="SGNH_hydro_sf"/>
</dbReference>
<dbReference type="HOGENOM" id="CLU_026695_1_0_10"/>
<evidence type="ECO:0000256" key="1">
    <source>
        <dbReference type="SAM" id="MobiDB-lite"/>
    </source>
</evidence>
<dbReference type="PANTHER" id="PTHR30383:SF29">
    <property type="entry name" value="SGNH HYDROLASE-TYPE ESTERASE DOMAIN-CONTAINING PROTEIN"/>
    <property type="match status" value="1"/>
</dbReference>
<dbReference type="RefSeq" id="WP_012509135.1">
    <property type="nucleotide sequence ID" value="NC_011060.1"/>
</dbReference>
<dbReference type="SUPFAM" id="SSF52266">
    <property type="entry name" value="SGNH hydrolase"/>
    <property type="match status" value="1"/>
</dbReference>
<dbReference type="EMBL" id="CP001110">
    <property type="protein sequence ID" value="ACF44661.1"/>
    <property type="molecule type" value="Genomic_DNA"/>
</dbReference>
<name>B4SF82_PELPB</name>
<dbReference type="GO" id="GO:0016788">
    <property type="term" value="F:hydrolase activity, acting on ester bonds"/>
    <property type="evidence" value="ECO:0007669"/>
    <property type="project" value="UniProtKB-ARBA"/>
</dbReference>
<feature type="region of interest" description="Disordered" evidence="1">
    <location>
        <begin position="53"/>
        <end position="76"/>
    </location>
</feature>
<dbReference type="InterPro" id="IPR001087">
    <property type="entry name" value="GDSL"/>
</dbReference>
<keyword evidence="2" id="KW-0732">Signal</keyword>
<dbReference type="CDD" id="cd01825">
    <property type="entry name" value="SGNH_hydrolase_peri1"/>
    <property type="match status" value="1"/>
</dbReference>
<dbReference type="Proteomes" id="UP000002724">
    <property type="component" value="Chromosome"/>
</dbReference>
<dbReference type="InterPro" id="IPR051532">
    <property type="entry name" value="Ester_Hydrolysis_Enzymes"/>
</dbReference>
<dbReference type="Gene3D" id="3.40.50.1110">
    <property type="entry name" value="SGNH hydrolase"/>
    <property type="match status" value="1"/>
</dbReference>
<evidence type="ECO:0008006" key="5">
    <source>
        <dbReference type="Google" id="ProtNLM"/>
    </source>
</evidence>
<protein>
    <recommendedName>
        <fullName evidence="5">SGNH hydrolase-type esterase domain-containing protein</fullName>
    </recommendedName>
</protein>
<feature type="chain" id="PRO_5002822855" description="SGNH hydrolase-type esterase domain-containing protein" evidence="2">
    <location>
        <begin position="23"/>
        <end position="461"/>
    </location>
</feature>
<organism evidence="3 4">
    <name type="scientific">Pelodictyon phaeoclathratiforme (strain DSM 5477 / BU-1)</name>
    <dbReference type="NCBI Taxonomy" id="324925"/>
    <lineage>
        <taxon>Bacteria</taxon>
        <taxon>Pseudomonadati</taxon>
        <taxon>Chlorobiota</taxon>
        <taxon>Chlorobiia</taxon>
        <taxon>Chlorobiales</taxon>
        <taxon>Chlorobiaceae</taxon>
        <taxon>Chlorobium/Pelodictyon group</taxon>
        <taxon>Pelodictyon</taxon>
    </lineage>
</organism>
<dbReference type="OrthoDB" id="9764375at2"/>
<dbReference type="STRING" id="324925.Ppha_2478"/>
<feature type="signal peptide" evidence="2">
    <location>
        <begin position="1"/>
        <end position="22"/>
    </location>
</feature>
<evidence type="ECO:0000313" key="3">
    <source>
        <dbReference type="EMBL" id="ACF44661.1"/>
    </source>
</evidence>
<dbReference type="KEGG" id="pph:Ppha_2478"/>